<dbReference type="STRING" id="105785.A0A2J7QMU1"/>
<feature type="region of interest" description="Disordered" evidence="7">
    <location>
        <begin position="24"/>
        <end position="71"/>
    </location>
</feature>
<feature type="compositionally biased region" description="Polar residues" evidence="7">
    <location>
        <begin position="188"/>
        <end position="202"/>
    </location>
</feature>
<comment type="function">
    <text evidence="6">Plays an important role in the control of DNA replication and the maintenance of replication fork stability.</text>
</comment>
<dbReference type="PANTHER" id="PTHR13220:SF11">
    <property type="entry name" value="TIMELESS-INTERACTING PROTEIN"/>
    <property type="match status" value="1"/>
</dbReference>
<evidence type="ECO:0000256" key="3">
    <source>
        <dbReference type="ARBA" id="ARBA00022763"/>
    </source>
</evidence>
<feature type="region of interest" description="Disordered" evidence="7">
    <location>
        <begin position="188"/>
        <end position="207"/>
    </location>
</feature>
<evidence type="ECO:0000256" key="6">
    <source>
        <dbReference type="RuleBase" id="RU366049"/>
    </source>
</evidence>
<name>A0A2J7QMU1_9NEOP</name>
<accession>A0A2J7QMU1</accession>
<comment type="subcellular location">
    <subcellularLocation>
        <location evidence="1 6">Nucleus</location>
    </subcellularLocation>
</comment>
<dbReference type="GO" id="GO:0003677">
    <property type="term" value="F:DNA binding"/>
    <property type="evidence" value="ECO:0007669"/>
    <property type="project" value="TreeGrafter"/>
</dbReference>
<dbReference type="GO" id="GO:0000076">
    <property type="term" value="P:DNA replication checkpoint signaling"/>
    <property type="evidence" value="ECO:0007669"/>
    <property type="project" value="UniProtKB-UniRule"/>
</dbReference>
<proteinExistence type="inferred from homology"/>
<dbReference type="GO" id="GO:0031297">
    <property type="term" value="P:replication fork processing"/>
    <property type="evidence" value="ECO:0007669"/>
    <property type="project" value="UniProtKB-UniRule"/>
</dbReference>
<dbReference type="Proteomes" id="UP000235965">
    <property type="component" value="Unassembled WGS sequence"/>
</dbReference>
<dbReference type="EMBL" id="NEVH01013202">
    <property type="protein sequence ID" value="PNF29902.1"/>
    <property type="molecule type" value="Genomic_DNA"/>
</dbReference>
<dbReference type="GO" id="GO:0006974">
    <property type="term" value="P:DNA damage response"/>
    <property type="evidence" value="ECO:0007669"/>
    <property type="project" value="UniProtKB-KW"/>
</dbReference>
<evidence type="ECO:0000256" key="5">
    <source>
        <dbReference type="ARBA" id="ARBA00023306"/>
    </source>
</evidence>
<evidence type="ECO:0000313" key="10">
    <source>
        <dbReference type="Proteomes" id="UP000235965"/>
    </source>
</evidence>
<evidence type="ECO:0000256" key="2">
    <source>
        <dbReference type="ARBA" id="ARBA00006075"/>
    </source>
</evidence>
<reference evidence="9 10" key="1">
    <citation type="submission" date="2017-12" db="EMBL/GenBank/DDBJ databases">
        <title>Hemimetabolous genomes reveal molecular basis of termite eusociality.</title>
        <authorList>
            <person name="Harrison M.C."/>
            <person name="Jongepier E."/>
            <person name="Robertson H.M."/>
            <person name="Arning N."/>
            <person name="Bitard-Feildel T."/>
            <person name="Chao H."/>
            <person name="Childers C.P."/>
            <person name="Dinh H."/>
            <person name="Doddapaneni H."/>
            <person name="Dugan S."/>
            <person name="Gowin J."/>
            <person name="Greiner C."/>
            <person name="Han Y."/>
            <person name="Hu H."/>
            <person name="Hughes D.S.T."/>
            <person name="Huylmans A.-K."/>
            <person name="Kemena C."/>
            <person name="Kremer L.P.M."/>
            <person name="Lee S.L."/>
            <person name="Lopez-Ezquerra A."/>
            <person name="Mallet L."/>
            <person name="Monroy-Kuhn J.M."/>
            <person name="Moser A."/>
            <person name="Murali S.C."/>
            <person name="Muzny D.M."/>
            <person name="Otani S."/>
            <person name="Piulachs M.-D."/>
            <person name="Poelchau M."/>
            <person name="Qu J."/>
            <person name="Schaub F."/>
            <person name="Wada-Katsumata A."/>
            <person name="Worley K.C."/>
            <person name="Xie Q."/>
            <person name="Ylla G."/>
            <person name="Poulsen M."/>
            <person name="Gibbs R.A."/>
            <person name="Schal C."/>
            <person name="Richards S."/>
            <person name="Belles X."/>
            <person name="Korb J."/>
            <person name="Bornberg-Bauer E."/>
        </authorList>
    </citation>
    <scope>NUCLEOTIDE SEQUENCE [LARGE SCALE GENOMIC DNA]</scope>
    <source>
        <tissue evidence="9">Whole body</tissue>
    </source>
</reference>
<keyword evidence="4 6" id="KW-0539">Nucleus</keyword>
<evidence type="ECO:0000256" key="1">
    <source>
        <dbReference type="ARBA" id="ARBA00004123"/>
    </source>
</evidence>
<dbReference type="InParanoid" id="A0A2J7QMU1"/>
<evidence type="ECO:0000256" key="7">
    <source>
        <dbReference type="SAM" id="MobiDB-lite"/>
    </source>
</evidence>
<dbReference type="OrthoDB" id="437078at2759"/>
<sequence length="501" mass="56160">MLEELYEDNLIGDPNDLEEVIERQGEQLFDEAEEQEIEDNANNGADDNENSNATRVEPKKRTVRNPRLKLDPERLKGPRGIAVLDNSFKDFKFHGKGYESVDLNRVMKRLEHWAHRLYPRFQFDDCLDKIEKLGQKKTVQVYVKKIRMGLETVEEPVVLLDEVDESDVHNEVPIDAFDELLSQQLSQVRPENQTEIAPSQIPSLPHQPLLSQSADLTAEQRERMLRNRLLAEERRLARMKSKHELQKAAEAELSTVDGLTAQPSAVHDITTLVSNMEATNSAVLPCHELNSSFIDTVDAHEVNSTFTSAVCATYTTCETDDISVFCNVIEIEGTKNITKSVGTRNQIFFSEPVNEETNIFKTNEKGKIIPFSKPVEAEDVNANSTPVHTEQANTTLIPVDTQEVNITSELGERRESNNATFMLDDSEQTHATSVLVDGEEIDTVLMPIDPEKTDTILKSVSDTMTDATSIPVNAKETGAPSVPVDTEETNTSLSVEIEENI</sequence>
<gene>
    <name evidence="9" type="ORF">B7P43_G07265</name>
</gene>
<dbReference type="EMBL" id="NEVH01013202">
    <property type="protein sequence ID" value="PNF29901.1"/>
    <property type="molecule type" value="Genomic_DNA"/>
</dbReference>
<keyword evidence="3 6" id="KW-0227">DNA damage</keyword>
<dbReference type="GO" id="GO:0043111">
    <property type="term" value="P:replication fork arrest"/>
    <property type="evidence" value="ECO:0007669"/>
    <property type="project" value="TreeGrafter"/>
</dbReference>
<evidence type="ECO:0000313" key="9">
    <source>
        <dbReference type="EMBL" id="PNF29902.1"/>
    </source>
</evidence>
<evidence type="ECO:0000259" key="8">
    <source>
        <dbReference type="Pfam" id="PF07962"/>
    </source>
</evidence>
<dbReference type="GO" id="GO:0031298">
    <property type="term" value="C:replication fork protection complex"/>
    <property type="evidence" value="ECO:0007669"/>
    <property type="project" value="TreeGrafter"/>
</dbReference>
<organism evidence="9 10">
    <name type="scientific">Cryptotermes secundus</name>
    <dbReference type="NCBI Taxonomy" id="105785"/>
    <lineage>
        <taxon>Eukaryota</taxon>
        <taxon>Metazoa</taxon>
        <taxon>Ecdysozoa</taxon>
        <taxon>Arthropoda</taxon>
        <taxon>Hexapoda</taxon>
        <taxon>Insecta</taxon>
        <taxon>Pterygota</taxon>
        <taxon>Neoptera</taxon>
        <taxon>Polyneoptera</taxon>
        <taxon>Dictyoptera</taxon>
        <taxon>Blattodea</taxon>
        <taxon>Blattoidea</taxon>
        <taxon>Termitoidae</taxon>
        <taxon>Kalotermitidae</taxon>
        <taxon>Cryptotermitinae</taxon>
        <taxon>Cryptotermes</taxon>
    </lineage>
</organism>
<dbReference type="AlphaFoldDB" id="A0A2J7QMU1"/>
<evidence type="ECO:0000256" key="4">
    <source>
        <dbReference type="ARBA" id="ARBA00023242"/>
    </source>
</evidence>
<comment type="similarity">
    <text evidence="2 6">Belongs to the CSM3 family.</text>
</comment>
<keyword evidence="10" id="KW-1185">Reference proteome</keyword>
<feature type="compositionally biased region" description="Low complexity" evidence="7">
    <location>
        <begin position="40"/>
        <end position="53"/>
    </location>
</feature>
<dbReference type="PANTHER" id="PTHR13220">
    <property type="entry name" value="TIMELESS INTERACTING-RELATED"/>
    <property type="match status" value="1"/>
</dbReference>
<protein>
    <recommendedName>
        <fullName evidence="6">TIMELESS-interacting protein</fullName>
    </recommendedName>
</protein>
<keyword evidence="5 6" id="KW-0131">Cell cycle</keyword>
<dbReference type="InterPro" id="IPR012923">
    <property type="entry name" value="Csm3"/>
</dbReference>
<dbReference type="Pfam" id="PF07962">
    <property type="entry name" value="Swi3"/>
    <property type="match status" value="1"/>
</dbReference>
<comment type="caution">
    <text evidence="9">The sequence shown here is derived from an EMBL/GenBank/DDBJ whole genome shotgun (WGS) entry which is preliminary data.</text>
</comment>
<dbReference type="InterPro" id="IPR040038">
    <property type="entry name" value="TIPIN/Csm3/Swi3"/>
</dbReference>
<feature type="compositionally biased region" description="Acidic residues" evidence="7">
    <location>
        <begin position="28"/>
        <end position="39"/>
    </location>
</feature>
<feature type="domain" description="Chromosome segregation in meiosis protein 3" evidence="8">
    <location>
        <begin position="69"/>
        <end position="149"/>
    </location>
</feature>